<dbReference type="PRINTS" id="PR00453">
    <property type="entry name" value="VWFADOMAIN"/>
</dbReference>
<dbReference type="EMBL" id="CALNXI010000311">
    <property type="protein sequence ID" value="CAH3024628.1"/>
    <property type="molecule type" value="Genomic_DNA"/>
</dbReference>
<dbReference type="SMART" id="SM00327">
    <property type="entry name" value="VWA"/>
    <property type="match status" value="1"/>
</dbReference>
<dbReference type="PANTHER" id="PTHR24020:SF20">
    <property type="entry name" value="PH DOMAIN-CONTAINING PROTEIN"/>
    <property type="match status" value="1"/>
</dbReference>
<dbReference type="InterPro" id="IPR036465">
    <property type="entry name" value="vWFA_dom_sf"/>
</dbReference>
<accession>A0ABN8MA43</accession>
<dbReference type="PANTHER" id="PTHR24020">
    <property type="entry name" value="COLLAGEN ALPHA"/>
    <property type="match status" value="1"/>
</dbReference>
<dbReference type="InterPro" id="IPR050525">
    <property type="entry name" value="ECM_Assembly_Org"/>
</dbReference>
<evidence type="ECO:0000313" key="2">
    <source>
        <dbReference type="EMBL" id="CAH3024628.1"/>
    </source>
</evidence>
<dbReference type="Proteomes" id="UP001159427">
    <property type="component" value="Unassembled WGS sequence"/>
</dbReference>
<dbReference type="SUPFAM" id="SSF53300">
    <property type="entry name" value="vWA-like"/>
    <property type="match status" value="1"/>
</dbReference>
<reference evidence="2 3" key="1">
    <citation type="submission" date="2022-05" db="EMBL/GenBank/DDBJ databases">
        <authorList>
            <consortium name="Genoscope - CEA"/>
            <person name="William W."/>
        </authorList>
    </citation>
    <scope>NUCLEOTIDE SEQUENCE [LARGE SCALE GENOMIC DNA]</scope>
</reference>
<evidence type="ECO:0000259" key="1">
    <source>
        <dbReference type="PROSITE" id="PS50234"/>
    </source>
</evidence>
<dbReference type="InterPro" id="IPR002035">
    <property type="entry name" value="VWF_A"/>
</dbReference>
<evidence type="ECO:0000313" key="3">
    <source>
        <dbReference type="Proteomes" id="UP001159427"/>
    </source>
</evidence>
<feature type="domain" description="VWFA" evidence="1">
    <location>
        <begin position="91"/>
        <end position="265"/>
    </location>
</feature>
<dbReference type="Gene3D" id="3.40.50.410">
    <property type="entry name" value="von Willebrand factor, type A domain"/>
    <property type="match status" value="1"/>
</dbReference>
<proteinExistence type="predicted"/>
<dbReference type="Pfam" id="PF00092">
    <property type="entry name" value="VWA"/>
    <property type="match status" value="1"/>
</dbReference>
<gene>
    <name evidence="2" type="ORF">PEVE_00023478</name>
</gene>
<protein>
    <recommendedName>
        <fullName evidence="1">VWFA domain-containing protein</fullName>
    </recommendedName>
</protein>
<dbReference type="PROSITE" id="PS50234">
    <property type="entry name" value="VWFA"/>
    <property type="match status" value="1"/>
</dbReference>
<keyword evidence="3" id="KW-1185">Reference proteome</keyword>
<name>A0ABN8MA43_9CNID</name>
<organism evidence="2 3">
    <name type="scientific">Porites evermanni</name>
    <dbReference type="NCBI Taxonomy" id="104178"/>
    <lineage>
        <taxon>Eukaryota</taxon>
        <taxon>Metazoa</taxon>
        <taxon>Cnidaria</taxon>
        <taxon>Anthozoa</taxon>
        <taxon>Hexacorallia</taxon>
        <taxon>Scleractinia</taxon>
        <taxon>Fungiina</taxon>
        <taxon>Poritidae</taxon>
        <taxon>Porites</taxon>
    </lineage>
</organism>
<sequence length="285" mass="31864">MINKYFFLGPKCHHVSSRFLIERIGLGENTLVSQKKQKSSNIIKGKWHRRDSQMKSQVQDLRGDKRHFSTHVLLPRPFDISSVKACKTQVDLGFVIDGSGSIEMYGKGNFKKCLDFVKSLTRAFVISPADTRVGAIVFSSRSELQFNFNQYTTKAQLETAIDNIKHPGYRTKTGLALTMSKDQLFNDARPGVPRVLVILTDGRANDDVVKPSEELREIGVVIFAVGLGKNYNEKQLISMAATKENVLTADFPDMMTIVTTLQEKLCKAAVQAVAEGKSEYNLDIL</sequence>
<comment type="caution">
    <text evidence="2">The sequence shown here is derived from an EMBL/GenBank/DDBJ whole genome shotgun (WGS) entry which is preliminary data.</text>
</comment>